<evidence type="ECO:0008006" key="3">
    <source>
        <dbReference type="Google" id="ProtNLM"/>
    </source>
</evidence>
<accession>A0A3B8DHW6</accession>
<reference evidence="2" key="1">
    <citation type="submission" date="2018-08" db="EMBL/GenBank/DDBJ databases">
        <title>Complete Genome of Klebsiella pneumoniae Siphophage Seifer.</title>
        <authorList>
            <person name="Salazar A.J."/>
            <person name="Lessor L."/>
            <person name="O'Leary C.J."/>
            <person name="Gill J."/>
            <person name="Liu M."/>
        </authorList>
    </citation>
    <scope>NUCLEOTIDE SEQUENCE [LARGE SCALE GENOMIC DNA]</scope>
</reference>
<gene>
    <name evidence="1" type="ORF">CPT_Seifer_032</name>
</gene>
<sequence length="724" mass="78846">MSDMDPLYESMKDSAEDMSKAAVEMKGMMTADENTDVNIDGYGPKPSFSKQIKILIQPVIDSFNLWFDATKATWNAWFGSAQNRFDNFIASSGFNEVGDYYSGPITIQDYNDVIRYQGEAWKLNYSTPIPYTTSGNTDTSWLATDKAKFNFLGEDVLRQNLASNRGLLYIGSAPVVSALSSITPDMVGQRIQVTEFDYGYVVGGGKFIVQSSANFTADGGKVVASATPGLVFVREEYYTNRIVRPEWYGCRGRGSSIPDTVPFAAMLSHLNDGDYIKLMPNATHYNDFPNNSQALDGWVIAAKDITLDGNGAAISRTTPSSASYSGFATLKITGDRPDLIGRLLITSDDPTNKPLYAYRSTTKIDSREIFTSPLANTLGLWLSGVDSPYIDKSVTLERAVFPFFANNGTDGMKIYCTAKKSGQIYPQPTSASSDLALGSTFKIDACSNFIMDVIAYDSAYAGVEAESNNVNGSITLVTNKAYHAGLHLWNKCKNITYKVSATDIVEGGGVIKGYGCEACSGDVTVYNAQYLVAYIGDSAATPVISCNAKGSGFNVTDGVVFYTTAANNEYIQHCNVDVTVVHADVFSIGTGRQSAIKFNGGQYCNIKVNAKNFDYVFSIGMAANNKFDAVYNGFNVAFSYSDQRSFDNEYKYTDPGGNVYHLQAKAASYEYRSDAVTKPVVGFRALARKEIDCQFLVVPSMQTTNSSVGGISYDATTKQLKINK</sequence>
<protein>
    <recommendedName>
        <fullName evidence="3">Tail spike TSP1/Gp66 N-terminal domain-containing protein</fullName>
    </recommendedName>
</protein>
<organism evidence="1 2">
    <name type="scientific">Klebsiella phage Seifer</name>
    <dbReference type="NCBI Taxonomy" id="2315475"/>
    <lineage>
        <taxon>Viruses</taxon>
        <taxon>Duplodnaviria</taxon>
        <taxon>Heunggongvirae</taxon>
        <taxon>Uroviricota</taxon>
        <taxon>Caudoviricetes</taxon>
        <taxon>Casjensviridae</taxon>
        <taxon>Yonseivirus</taxon>
        <taxon>Yonseivirus seifer</taxon>
    </lineage>
</organism>
<evidence type="ECO:0000313" key="2">
    <source>
        <dbReference type="Proteomes" id="UP000282620"/>
    </source>
</evidence>
<keyword evidence="2" id="KW-1185">Reference proteome</keyword>
<dbReference type="EMBL" id="MH817999">
    <property type="protein sequence ID" value="AYJ72814.1"/>
    <property type="molecule type" value="Genomic_DNA"/>
</dbReference>
<name>A0A3B8DHW6_9CAUD</name>
<dbReference type="Proteomes" id="UP000282620">
    <property type="component" value="Segment"/>
</dbReference>
<proteinExistence type="predicted"/>
<evidence type="ECO:0000313" key="1">
    <source>
        <dbReference type="EMBL" id="AYJ72814.1"/>
    </source>
</evidence>